<dbReference type="InterPro" id="IPR012947">
    <property type="entry name" value="tRNA_SAD"/>
</dbReference>
<dbReference type="InterPro" id="IPR018163">
    <property type="entry name" value="Thr/Ala-tRNA-synth_IIc_edit"/>
</dbReference>
<dbReference type="Gene3D" id="3.30.980.10">
    <property type="entry name" value="Threonyl-trna Synthetase, Chain A, domain 2"/>
    <property type="match status" value="1"/>
</dbReference>
<feature type="non-terminal residue" evidence="3">
    <location>
        <position position="1"/>
    </location>
</feature>
<feature type="domain" description="Threonyl/alanyl tRNA synthetase SAD" evidence="2">
    <location>
        <begin position="9"/>
        <end position="58"/>
    </location>
</feature>
<evidence type="ECO:0000256" key="1">
    <source>
        <dbReference type="ARBA" id="ARBA00022917"/>
    </source>
</evidence>
<dbReference type="AlphaFoldDB" id="X1JYN7"/>
<protein>
    <recommendedName>
        <fullName evidence="2">Threonyl/alanyl tRNA synthetase SAD domain-containing protein</fullName>
    </recommendedName>
</protein>
<dbReference type="EMBL" id="BARV01001704">
    <property type="protein sequence ID" value="GAH99267.1"/>
    <property type="molecule type" value="Genomic_DNA"/>
</dbReference>
<evidence type="ECO:0000259" key="2">
    <source>
        <dbReference type="SMART" id="SM00863"/>
    </source>
</evidence>
<dbReference type="GO" id="GO:0004829">
    <property type="term" value="F:threonine-tRNA ligase activity"/>
    <property type="evidence" value="ECO:0007669"/>
    <property type="project" value="TreeGrafter"/>
</dbReference>
<dbReference type="SUPFAM" id="SSF55186">
    <property type="entry name" value="ThrRS/AlaRS common domain"/>
    <property type="match status" value="1"/>
</dbReference>
<keyword evidence="1" id="KW-0648">Protein biosynthesis</keyword>
<sequence length="82" mass="9434">LEDIQDDMVTLYQQGDFIDLCRGPHVSSTGKIKAFKLLSIAGAYWRGNEKNKMLQRIYGISFDKKSNWKVPHCQLLPMQSCK</sequence>
<reference evidence="3" key="1">
    <citation type="journal article" date="2014" name="Front. Microbiol.">
        <title>High frequency of phylogenetically diverse reductive dehalogenase-homologous genes in deep subseafloor sedimentary metagenomes.</title>
        <authorList>
            <person name="Kawai M."/>
            <person name="Futagami T."/>
            <person name="Toyoda A."/>
            <person name="Takaki Y."/>
            <person name="Nishi S."/>
            <person name="Hori S."/>
            <person name="Arai W."/>
            <person name="Tsubouchi T."/>
            <person name="Morono Y."/>
            <person name="Uchiyama I."/>
            <person name="Ito T."/>
            <person name="Fujiyama A."/>
            <person name="Inagaki F."/>
            <person name="Takami H."/>
        </authorList>
    </citation>
    <scope>NUCLEOTIDE SEQUENCE</scope>
    <source>
        <strain evidence="3">Expedition CK06-06</strain>
    </source>
</reference>
<gene>
    <name evidence="3" type="ORF">S06H3_04771</name>
</gene>
<evidence type="ECO:0000313" key="3">
    <source>
        <dbReference type="EMBL" id="GAH99267.1"/>
    </source>
</evidence>
<dbReference type="SMART" id="SM00863">
    <property type="entry name" value="tRNA_SAD"/>
    <property type="match status" value="1"/>
</dbReference>
<dbReference type="GO" id="GO:0006435">
    <property type="term" value="P:threonyl-tRNA aminoacylation"/>
    <property type="evidence" value="ECO:0007669"/>
    <property type="project" value="TreeGrafter"/>
</dbReference>
<accession>X1JYN7</accession>
<dbReference type="GO" id="GO:0005524">
    <property type="term" value="F:ATP binding"/>
    <property type="evidence" value="ECO:0007669"/>
    <property type="project" value="InterPro"/>
</dbReference>
<comment type="caution">
    <text evidence="3">The sequence shown here is derived from an EMBL/GenBank/DDBJ whole genome shotgun (WGS) entry which is preliminary data.</text>
</comment>
<proteinExistence type="predicted"/>
<dbReference type="PANTHER" id="PTHR11451">
    <property type="entry name" value="THREONINE-TRNA LIGASE"/>
    <property type="match status" value="1"/>
</dbReference>
<dbReference type="Pfam" id="PF07973">
    <property type="entry name" value="tRNA_SAD"/>
    <property type="match status" value="1"/>
</dbReference>
<organism evidence="3">
    <name type="scientific">marine sediment metagenome</name>
    <dbReference type="NCBI Taxonomy" id="412755"/>
    <lineage>
        <taxon>unclassified sequences</taxon>
        <taxon>metagenomes</taxon>
        <taxon>ecological metagenomes</taxon>
    </lineage>
</organism>
<dbReference type="PANTHER" id="PTHR11451:SF44">
    <property type="entry name" value="THREONINE--TRNA LIGASE, CHLOROPLASTIC_MITOCHONDRIAL 2"/>
    <property type="match status" value="1"/>
</dbReference>
<name>X1JYN7_9ZZZZ</name>